<feature type="compositionally biased region" description="Basic and acidic residues" evidence="1">
    <location>
        <begin position="904"/>
        <end position="913"/>
    </location>
</feature>
<feature type="compositionally biased region" description="Acidic residues" evidence="1">
    <location>
        <begin position="104"/>
        <end position="113"/>
    </location>
</feature>
<dbReference type="EMBL" id="KN714752">
    <property type="protein sequence ID" value="KUI60507.1"/>
    <property type="molecule type" value="Genomic_DNA"/>
</dbReference>
<feature type="region of interest" description="Disordered" evidence="1">
    <location>
        <begin position="317"/>
        <end position="347"/>
    </location>
</feature>
<feature type="region of interest" description="Disordered" evidence="1">
    <location>
        <begin position="866"/>
        <end position="937"/>
    </location>
</feature>
<protein>
    <submittedName>
        <fullName evidence="2">Uncharacterized protein</fullName>
    </submittedName>
</protein>
<feature type="region of interest" description="Disordered" evidence="1">
    <location>
        <begin position="548"/>
        <end position="594"/>
    </location>
</feature>
<evidence type="ECO:0000313" key="2">
    <source>
        <dbReference type="EMBL" id="KUI60507.1"/>
    </source>
</evidence>
<name>A0A194V918_CYTMA</name>
<feature type="region of interest" description="Disordered" evidence="1">
    <location>
        <begin position="675"/>
        <end position="833"/>
    </location>
</feature>
<accession>A0A194V918</accession>
<feature type="compositionally biased region" description="Polar residues" evidence="1">
    <location>
        <begin position="928"/>
        <end position="937"/>
    </location>
</feature>
<evidence type="ECO:0000256" key="1">
    <source>
        <dbReference type="SAM" id="MobiDB-lite"/>
    </source>
</evidence>
<feature type="region of interest" description="Disordered" evidence="1">
    <location>
        <begin position="247"/>
        <end position="283"/>
    </location>
</feature>
<proteinExistence type="predicted"/>
<dbReference type="Proteomes" id="UP000078576">
    <property type="component" value="Unassembled WGS sequence"/>
</dbReference>
<feature type="region of interest" description="Disordered" evidence="1">
    <location>
        <begin position="193"/>
        <end position="229"/>
    </location>
</feature>
<feature type="compositionally biased region" description="Basic and acidic residues" evidence="1">
    <location>
        <begin position="607"/>
        <end position="616"/>
    </location>
</feature>
<dbReference type="STRING" id="694573.A0A194V918"/>
<feature type="compositionally biased region" description="Polar residues" evidence="1">
    <location>
        <begin position="585"/>
        <end position="594"/>
    </location>
</feature>
<evidence type="ECO:0000313" key="3">
    <source>
        <dbReference type="Proteomes" id="UP000078576"/>
    </source>
</evidence>
<feature type="region of interest" description="Disordered" evidence="1">
    <location>
        <begin position="607"/>
        <end position="631"/>
    </location>
</feature>
<feature type="compositionally biased region" description="Basic residues" evidence="1">
    <location>
        <begin position="914"/>
        <end position="925"/>
    </location>
</feature>
<sequence>MASSFSQDFIQADRLIKRKYVRIPQDQKKLLDGDGAWSENLSHGPHRMVNVPPQVIEDVKSFHSRKNAHVTQQLLPVQPASPKIAGIPLTPSRREELVASPVPDDNDEEDDEGTPMTWSQSDHYAEQTPHTRTLISPQKFQPKRRELPAAVDDAPSSSAAQSEGLEMQAPEALSQESGAPVNRTAVPAVIIDSTRSGVTPPSAQVQVIPSTFNGSGQSDERQLPTKKQRKVEEITFPDEAPVLREQSKRLKASPRSLPMTVGSDQESSAATISTPSLSTQAVSEQYRQSSLPKAVSALGTHQESSSNLTATWEGRRAAGASQQENLIQAPQPSKVSQRNSTSNNVGRSLSSIQNTLYARTPYEKFRTAYPDYQESIGIFVSALLNVERLKRDWALPEFLYDDFVRAFSTNYLQYISMSVITNSDKVLTAVQWYNDRVKHPQYRKTVITKDNIHGMVKAHATEARKVRESIGECGLIADGVAHEEVGEGLPNEARQEQDDQEPEAEWKEGMPVFTTSPEIYNGSPGTINVETTTTSLRTEVYLMSQLDTAKGPEAQGAEDDDAKRPDPEKHAMEEDASGSRMSPELSINSPGPQVTGLSASIENERPEEVNRLHEGVRSPSRSFATQEDAQMEDYQVENEFEDYPEPLIEIDRPSNFPEAHGQSPEVVIAGAMYRNRSTPEVNATPNTKKTSAARQSLQNSSRKDTTPVPSMMGSQSKNSTAPLLCSSSPPSNTRIIDDNGDEPVQGPVIPLVMTAQNSPGFKSQADLSDEESETYYPPVEKAAVPSPRPGTYSSSAFRTQPQSSDEESDAFDAPVRAFKPPPPTAASSTPAFKLGTLSRTAIARTASPATVAPSNQTDFVQKVVTDHRRQVSRVSNSSSSGAVRSGSPASSEISYANMSMSKKRANESKEERSRRLKEHFRKRLSGKIPSSSAASKH</sequence>
<feature type="region of interest" description="Disordered" evidence="1">
    <location>
        <begin position="89"/>
        <end position="180"/>
    </location>
</feature>
<feature type="compositionally biased region" description="Polar residues" evidence="1">
    <location>
        <begin position="116"/>
        <end position="139"/>
    </location>
</feature>
<feature type="compositionally biased region" description="Low complexity" evidence="1">
    <location>
        <begin position="148"/>
        <end position="162"/>
    </location>
</feature>
<gene>
    <name evidence="2" type="ORF">VP1G_07695</name>
</gene>
<dbReference type="AlphaFoldDB" id="A0A194V918"/>
<keyword evidence="3" id="KW-1185">Reference proteome</keyword>
<reference evidence="3" key="1">
    <citation type="submission" date="2014-12" db="EMBL/GenBank/DDBJ databases">
        <title>Genome Sequence of Valsa Canker Pathogens Uncovers a Specific Adaption of Colonization on Woody Bark.</title>
        <authorList>
            <person name="Yin Z."/>
            <person name="Liu H."/>
            <person name="Gao X."/>
            <person name="Li Z."/>
            <person name="Song N."/>
            <person name="Ke X."/>
            <person name="Dai Q."/>
            <person name="Wu Y."/>
            <person name="Sun Y."/>
            <person name="Xu J.-R."/>
            <person name="Kang Z.K."/>
            <person name="Wang L."/>
            <person name="Huang L."/>
        </authorList>
    </citation>
    <scope>NUCLEOTIDE SEQUENCE [LARGE SCALE GENOMIC DNA]</scope>
    <source>
        <strain evidence="3">SXYL134</strain>
    </source>
</reference>
<feature type="compositionally biased region" description="Polar residues" evidence="1">
    <location>
        <begin position="791"/>
        <end position="803"/>
    </location>
</feature>
<feature type="compositionally biased region" description="Basic and acidic residues" evidence="1">
    <location>
        <begin position="561"/>
        <end position="573"/>
    </location>
</feature>
<feature type="compositionally biased region" description="Polar residues" evidence="1">
    <location>
        <begin position="712"/>
        <end position="734"/>
    </location>
</feature>
<feature type="compositionally biased region" description="Polar residues" evidence="1">
    <location>
        <begin position="619"/>
        <end position="628"/>
    </location>
</feature>
<organism evidence="2 3">
    <name type="scientific">Cytospora mali</name>
    <name type="common">Apple Valsa canker fungus</name>
    <name type="synonym">Valsa mali</name>
    <dbReference type="NCBI Taxonomy" id="578113"/>
    <lineage>
        <taxon>Eukaryota</taxon>
        <taxon>Fungi</taxon>
        <taxon>Dikarya</taxon>
        <taxon>Ascomycota</taxon>
        <taxon>Pezizomycotina</taxon>
        <taxon>Sordariomycetes</taxon>
        <taxon>Sordariomycetidae</taxon>
        <taxon>Diaporthales</taxon>
        <taxon>Cytosporaceae</taxon>
        <taxon>Cytospora</taxon>
    </lineage>
</organism>
<dbReference type="OrthoDB" id="3538943at2759"/>
<feature type="compositionally biased region" description="Polar residues" evidence="1">
    <location>
        <begin position="193"/>
        <end position="217"/>
    </location>
</feature>
<feature type="compositionally biased region" description="Polar residues" evidence="1">
    <location>
        <begin position="320"/>
        <end position="347"/>
    </location>
</feature>
<feature type="compositionally biased region" description="Low complexity" evidence="1">
    <location>
        <begin position="872"/>
        <end position="891"/>
    </location>
</feature>
<feature type="compositionally biased region" description="Polar residues" evidence="1">
    <location>
        <begin position="262"/>
        <end position="283"/>
    </location>
</feature>
<feature type="compositionally biased region" description="Polar residues" evidence="1">
    <location>
        <begin position="675"/>
        <end position="700"/>
    </location>
</feature>